<protein>
    <recommendedName>
        <fullName evidence="6">Glycosyl transferase</fullName>
    </recommendedName>
</protein>
<dbReference type="PANTHER" id="PTHR46401">
    <property type="entry name" value="GLYCOSYLTRANSFERASE WBBK-RELATED"/>
    <property type="match status" value="1"/>
</dbReference>
<accession>A0A0M2SYD6</accession>
<name>A0A0M2SYD6_9BACI</name>
<dbReference type="CDD" id="cd03794">
    <property type="entry name" value="GT4_WbuB-like"/>
    <property type="match status" value="1"/>
</dbReference>
<comment type="caution">
    <text evidence="4">The sequence shown here is derived from an EMBL/GenBank/DDBJ whole genome shotgun (WGS) entry which is preliminary data.</text>
</comment>
<dbReference type="InterPro" id="IPR028098">
    <property type="entry name" value="Glyco_trans_4-like_N"/>
</dbReference>
<dbReference type="GO" id="GO:0009103">
    <property type="term" value="P:lipopolysaccharide biosynthetic process"/>
    <property type="evidence" value="ECO:0007669"/>
    <property type="project" value="TreeGrafter"/>
</dbReference>
<gene>
    <name evidence="4" type="ORF">WQ57_06950</name>
</gene>
<evidence type="ECO:0008006" key="6">
    <source>
        <dbReference type="Google" id="ProtNLM"/>
    </source>
</evidence>
<dbReference type="EMBL" id="LAYY01000006">
    <property type="protein sequence ID" value="KKK38721.1"/>
    <property type="molecule type" value="Genomic_DNA"/>
</dbReference>
<reference evidence="4 5" key="1">
    <citation type="submission" date="2015-04" db="EMBL/GenBank/DDBJ databases">
        <title>Taxonomic description and genome sequence of Bacillus campisalis sp. nov., a novel member of the genus Bacillus isolated from solar saltern.</title>
        <authorList>
            <person name="Mathan Kumar R."/>
            <person name="Kaur G."/>
            <person name="Kumar A."/>
            <person name="Singh N.K."/>
            <person name="Kaur N."/>
            <person name="Kumar N."/>
            <person name="Mayilraj S."/>
        </authorList>
    </citation>
    <scope>NUCLEOTIDE SEQUENCE [LARGE SCALE GENOMIC DNA]</scope>
    <source>
        <strain evidence="4 5">SA2-6</strain>
    </source>
</reference>
<evidence type="ECO:0000259" key="2">
    <source>
        <dbReference type="Pfam" id="PF00534"/>
    </source>
</evidence>
<dbReference type="Gene3D" id="3.40.50.2000">
    <property type="entry name" value="Glycogen Phosphorylase B"/>
    <property type="match status" value="2"/>
</dbReference>
<evidence type="ECO:0000313" key="5">
    <source>
        <dbReference type="Proteomes" id="UP000034166"/>
    </source>
</evidence>
<dbReference type="Proteomes" id="UP000034166">
    <property type="component" value="Unassembled WGS sequence"/>
</dbReference>
<dbReference type="PANTHER" id="PTHR46401:SF2">
    <property type="entry name" value="GLYCOSYLTRANSFERASE WBBK-RELATED"/>
    <property type="match status" value="1"/>
</dbReference>
<evidence type="ECO:0000256" key="1">
    <source>
        <dbReference type="ARBA" id="ARBA00022679"/>
    </source>
</evidence>
<feature type="domain" description="Glycosyl transferase family 1" evidence="2">
    <location>
        <begin position="186"/>
        <end position="340"/>
    </location>
</feature>
<dbReference type="OrthoDB" id="9813214at2"/>
<organism evidence="4 5">
    <name type="scientific">Mesobacillus campisalis</name>
    <dbReference type="NCBI Taxonomy" id="1408103"/>
    <lineage>
        <taxon>Bacteria</taxon>
        <taxon>Bacillati</taxon>
        <taxon>Bacillota</taxon>
        <taxon>Bacilli</taxon>
        <taxon>Bacillales</taxon>
        <taxon>Bacillaceae</taxon>
        <taxon>Mesobacillus</taxon>
    </lineage>
</organism>
<feature type="domain" description="Glycosyltransferase subfamily 4-like N-terminal" evidence="3">
    <location>
        <begin position="22"/>
        <end position="168"/>
    </location>
</feature>
<dbReference type="AlphaFoldDB" id="A0A0M2SYD6"/>
<keyword evidence="5" id="KW-1185">Reference proteome</keyword>
<sequence length="379" mass="43169">MKICHLTSVHSYRDARIFTKECQSLAAFGHEVHLIAPGAPCEKVNGVFLHGISPGKGNRLTRMTGTVRQVYKKAVDVDADVYHFHDPELITVGLLMKAKGKKVVYDVHEDLPKQIFRKPYIPLYIQKPVSVAIDFIEKNSSRLFDLIICATPHICEHFKKYNVRRVTVKNYPRLGAELRPRDEQIGRGNYVCYIGGLSADRGLNVMQEAVSFTKSNLYLAGRFFSRKDQNRFKNTTEGQVKYLGFLEKEQINELLANSLAGLVVLEENEAFSYSLPVKMFEYMSAGIPVICSDFPLWREIVEKYNCGICVDPKNSKQLAEAINYIRDHPEEARLMGENGLKAVQEEYNWESESKKLIKAYGMLINFNKKEVNISENSNA</sequence>
<dbReference type="PATRIC" id="fig|1408103.3.peg.1563"/>
<proteinExistence type="predicted"/>
<dbReference type="InterPro" id="IPR001296">
    <property type="entry name" value="Glyco_trans_1"/>
</dbReference>
<dbReference type="SUPFAM" id="SSF53756">
    <property type="entry name" value="UDP-Glycosyltransferase/glycogen phosphorylase"/>
    <property type="match status" value="1"/>
</dbReference>
<dbReference type="Pfam" id="PF00534">
    <property type="entry name" value="Glycos_transf_1"/>
    <property type="match status" value="1"/>
</dbReference>
<evidence type="ECO:0000313" key="4">
    <source>
        <dbReference type="EMBL" id="KKK38721.1"/>
    </source>
</evidence>
<dbReference type="Pfam" id="PF13439">
    <property type="entry name" value="Glyco_transf_4"/>
    <property type="match status" value="1"/>
</dbReference>
<dbReference type="RefSeq" id="WP_046523024.1">
    <property type="nucleotide sequence ID" value="NZ_LAYY01000006.1"/>
</dbReference>
<keyword evidence="1" id="KW-0808">Transferase</keyword>
<evidence type="ECO:0000259" key="3">
    <source>
        <dbReference type="Pfam" id="PF13439"/>
    </source>
</evidence>
<dbReference type="GO" id="GO:0016757">
    <property type="term" value="F:glycosyltransferase activity"/>
    <property type="evidence" value="ECO:0007669"/>
    <property type="project" value="InterPro"/>
</dbReference>